<protein>
    <submittedName>
        <fullName evidence="2">Uncharacterized protein</fullName>
    </submittedName>
</protein>
<evidence type="ECO:0000313" key="2">
    <source>
        <dbReference type="WBParaSite" id="PSAMB.scaffold6538size9277.g29176.t1"/>
    </source>
</evidence>
<dbReference type="Proteomes" id="UP000887566">
    <property type="component" value="Unplaced"/>
</dbReference>
<keyword evidence="1" id="KW-1185">Reference proteome</keyword>
<reference evidence="2" key="1">
    <citation type="submission" date="2022-11" db="UniProtKB">
        <authorList>
            <consortium name="WormBaseParasite"/>
        </authorList>
    </citation>
    <scope>IDENTIFICATION</scope>
</reference>
<dbReference type="AlphaFoldDB" id="A0A914X8Z0"/>
<name>A0A914X8Z0_9BILA</name>
<sequence>MKELPQWSMLKFFKENAVVR</sequence>
<dbReference type="WBParaSite" id="PSAMB.scaffold6538size9277.g29176.t1">
    <property type="protein sequence ID" value="PSAMB.scaffold6538size9277.g29176.t1"/>
    <property type="gene ID" value="PSAMB.scaffold6538size9277.g29176"/>
</dbReference>
<evidence type="ECO:0000313" key="1">
    <source>
        <dbReference type="Proteomes" id="UP000887566"/>
    </source>
</evidence>
<organism evidence="1 2">
    <name type="scientific">Plectus sambesii</name>
    <dbReference type="NCBI Taxonomy" id="2011161"/>
    <lineage>
        <taxon>Eukaryota</taxon>
        <taxon>Metazoa</taxon>
        <taxon>Ecdysozoa</taxon>
        <taxon>Nematoda</taxon>
        <taxon>Chromadorea</taxon>
        <taxon>Plectida</taxon>
        <taxon>Plectina</taxon>
        <taxon>Plectoidea</taxon>
        <taxon>Plectidae</taxon>
        <taxon>Plectus</taxon>
    </lineage>
</organism>
<accession>A0A914X8Z0</accession>
<proteinExistence type="predicted"/>